<sequence>MKFLYFTVFGCALVMFTSAIPEIIFTSAMPQKTYSTMYDHINVNNILKNDRLFNRYFTCLTKRGGCTPEGKLLAAAILDALETSCANCSNEQRKLARQVIQYL</sequence>
<organism evidence="2">
    <name type="scientific">Laodelphax striatellus</name>
    <name type="common">Small brown planthopper</name>
    <name type="synonym">Delphax striatella</name>
    <dbReference type="NCBI Taxonomy" id="195883"/>
    <lineage>
        <taxon>Eukaryota</taxon>
        <taxon>Metazoa</taxon>
        <taxon>Ecdysozoa</taxon>
        <taxon>Arthropoda</taxon>
        <taxon>Hexapoda</taxon>
        <taxon>Insecta</taxon>
        <taxon>Pterygota</taxon>
        <taxon>Neoptera</taxon>
        <taxon>Paraneoptera</taxon>
        <taxon>Hemiptera</taxon>
        <taxon>Auchenorrhyncha</taxon>
        <taxon>Fulgoroidea</taxon>
        <taxon>Delphacidae</taxon>
        <taxon>Criomorphinae</taxon>
        <taxon>Laodelphax</taxon>
    </lineage>
</organism>
<dbReference type="PANTHER" id="PTHR11257">
    <property type="entry name" value="CHEMOSENSORY PROTEIN-RELATED"/>
    <property type="match status" value="1"/>
</dbReference>
<dbReference type="AlphaFoldDB" id="A0A096W1L1"/>
<dbReference type="PANTHER" id="PTHR11257:SF13">
    <property type="entry name" value="GEO07322P1"/>
    <property type="match status" value="1"/>
</dbReference>
<name>A0A096W1L1_LAOST</name>
<dbReference type="Pfam" id="PF03392">
    <property type="entry name" value="OS-D"/>
    <property type="match status" value="1"/>
</dbReference>
<dbReference type="Gene3D" id="1.10.2080.10">
    <property type="entry name" value="Insect odorant-binding protein A10/Ejaculatory bulb-specific protein 3"/>
    <property type="match status" value="1"/>
</dbReference>
<evidence type="ECO:0000313" key="2">
    <source>
        <dbReference type="EMBL" id="AGZ04939.1"/>
    </source>
</evidence>
<accession>A0A096W1L1</accession>
<proteinExistence type="evidence at transcript level"/>
<dbReference type="InterPro" id="IPR005055">
    <property type="entry name" value="A10/PebIII"/>
</dbReference>
<dbReference type="SUPFAM" id="SSF100910">
    <property type="entry name" value="Chemosensory protein Csp2"/>
    <property type="match status" value="1"/>
</dbReference>
<protein>
    <submittedName>
        <fullName evidence="2">Chemosensory protein 11</fullName>
    </submittedName>
</protein>
<feature type="signal peptide" evidence="1">
    <location>
        <begin position="1"/>
        <end position="19"/>
    </location>
</feature>
<reference evidence="2" key="1">
    <citation type="submission" date="2013-01" db="EMBL/GenBank/DDBJ databases">
        <title>Comparative analysis of odorant-binding protein and chemosensory protein genes in three rice planthoppers, Nilaparvata lugens (Stal), Laodelphax striatellus (Fallen) and Sogatella furcifera (Horvath).</title>
        <authorList>
            <person name="Zhou W."/>
            <person name="Qian P."/>
            <person name="Zhou X."/>
            <person name="Zhu Z."/>
        </authorList>
    </citation>
    <scope>NUCLEOTIDE SEQUENCE</scope>
</reference>
<keyword evidence="1" id="KW-0732">Signal</keyword>
<evidence type="ECO:0000256" key="1">
    <source>
        <dbReference type="SAM" id="SignalP"/>
    </source>
</evidence>
<dbReference type="EMBL" id="KC516764">
    <property type="protein sequence ID" value="AGZ04939.1"/>
    <property type="molecule type" value="mRNA"/>
</dbReference>
<gene>
    <name evidence="2" type="primary">csp11</name>
</gene>
<dbReference type="InterPro" id="IPR036682">
    <property type="entry name" value="OS_D_A10/PebIII_sf"/>
</dbReference>
<feature type="chain" id="PRO_5001931630" evidence="1">
    <location>
        <begin position="20"/>
        <end position="103"/>
    </location>
</feature>